<accession>A0ABT0AHF7</accession>
<keyword evidence="2 5" id="KW-0812">Transmembrane</keyword>
<proteinExistence type="predicted"/>
<dbReference type="Proteomes" id="UP001162802">
    <property type="component" value="Unassembled WGS sequence"/>
</dbReference>
<feature type="transmembrane region" description="Helical" evidence="5">
    <location>
        <begin position="212"/>
        <end position="230"/>
    </location>
</feature>
<dbReference type="EMBL" id="JALHAT010000050">
    <property type="protein sequence ID" value="MCJ1962612.1"/>
    <property type="molecule type" value="Genomic_DNA"/>
</dbReference>
<feature type="transmembrane region" description="Helical" evidence="5">
    <location>
        <begin position="32"/>
        <end position="51"/>
    </location>
</feature>
<comment type="subcellular location">
    <subcellularLocation>
        <location evidence="1">Membrane</location>
        <topology evidence="1">Multi-pass membrane protein</topology>
    </subcellularLocation>
</comment>
<name>A0ABT0AHF7_9SPHN</name>
<feature type="domain" description="Peptidase S54 rhomboid" evidence="6">
    <location>
        <begin position="70"/>
        <end position="223"/>
    </location>
</feature>
<keyword evidence="3 5" id="KW-1133">Transmembrane helix</keyword>
<keyword evidence="8" id="KW-1185">Reference proteome</keyword>
<evidence type="ECO:0000313" key="8">
    <source>
        <dbReference type="Proteomes" id="UP001162802"/>
    </source>
</evidence>
<keyword evidence="4 5" id="KW-0472">Membrane</keyword>
<dbReference type="SUPFAM" id="SSF144091">
    <property type="entry name" value="Rhomboid-like"/>
    <property type="match status" value="1"/>
</dbReference>
<dbReference type="Gene3D" id="1.20.1540.10">
    <property type="entry name" value="Rhomboid-like"/>
    <property type="match status" value="1"/>
</dbReference>
<evidence type="ECO:0000313" key="7">
    <source>
        <dbReference type="EMBL" id="MCJ1962612.1"/>
    </source>
</evidence>
<feature type="transmembrane region" description="Helical" evidence="5">
    <location>
        <begin position="138"/>
        <end position="156"/>
    </location>
</feature>
<comment type="caution">
    <text evidence="7">The sequence shown here is derived from an EMBL/GenBank/DDBJ whole genome shotgun (WGS) entry which is preliminary data.</text>
</comment>
<feature type="transmembrane region" description="Helical" evidence="5">
    <location>
        <begin position="185"/>
        <end position="206"/>
    </location>
</feature>
<protein>
    <submittedName>
        <fullName evidence="7">Rhomboid family intramembrane serine protease</fullName>
    </submittedName>
</protein>
<keyword evidence="7" id="KW-0378">Hydrolase</keyword>
<evidence type="ECO:0000256" key="4">
    <source>
        <dbReference type="ARBA" id="ARBA00023136"/>
    </source>
</evidence>
<reference evidence="7" key="1">
    <citation type="submission" date="2022-03" db="EMBL/GenBank/DDBJ databases">
        <title>Identification of a novel bacterium isolated from mangrove sediments.</title>
        <authorList>
            <person name="Pan X."/>
        </authorList>
    </citation>
    <scope>NUCLEOTIDE SEQUENCE</scope>
    <source>
        <strain evidence="7">B2637</strain>
    </source>
</reference>
<dbReference type="InterPro" id="IPR022764">
    <property type="entry name" value="Peptidase_S54_rhomboid_dom"/>
</dbReference>
<dbReference type="Pfam" id="PF01694">
    <property type="entry name" value="Rhomboid"/>
    <property type="match status" value="1"/>
</dbReference>
<dbReference type="RefSeq" id="WP_243802684.1">
    <property type="nucleotide sequence ID" value="NZ_JALHAT010000050.1"/>
</dbReference>
<gene>
    <name evidence="7" type="ORF">MTR65_18150</name>
</gene>
<evidence type="ECO:0000256" key="1">
    <source>
        <dbReference type="ARBA" id="ARBA00004141"/>
    </source>
</evidence>
<sequence length="238" mass="24916">MSSERVAVHIRAEECGAGREERSGPVIAWQDYAPGWALLGFMVYVFVVRLFDTDHMLAWRVSHEAIAEGHFATLQMHMFAHASALHLAITAFAFVPLAALAVHRLGGGLCAWLRLGLLFEASGLAGGLAYLALHRAGAEGLLGASGVVFGLIGFLARHKAMRAGVGEVCSVAMGREVLAMARTQFWAVCALGGVPVLFGAASGLAWEAHLGGFVTGFLLAPALVALGTLGQPDARGEG</sequence>
<keyword evidence="7" id="KW-0645">Protease</keyword>
<evidence type="ECO:0000256" key="5">
    <source>
        <dbReference type="SAM" id="Phobius"/>
    </source>
</evidence>
<dbReference type="GO" id="GO:0006508">
    <property type="term" value="P:proteolysis"/>
    <property type="evidence" value="ECO:0007669"/>
    <property type="project" value="UniProtKB-KW"/>
</dbReference>
<evidence type="ECO:0000259" key="6">
    <source>
        <dbReference type="Pfam" id="PF01694"/>
    </source>
</evidence>
<feature type="transmembrane region" description="Helical" evidence="5">
    <location>
        <begin position="78"/>
        <end position="100"/>
    </location>
</feature>
<evidence type="ECO:0000256" key="2">
    <source>
        <dbReference type="ARBA" id="ARBA00022692"/>
    </source>
</evidence>
<evidence type="ECO:0000256" key="3">
    <source>
        <dbReference type="ARBA" id="ARBA00022989"/>
    </source>
</evidence>
<feature type="transmembrane region" description="Helical" evidence="5">
    <location>
        <begin position="112"/>
        <end position="132"/>
    </location>
</feature>
<dbReference type="InterPro" id="IPR035952">
    <property type="entry name" value="Rhomboid-like_sf"/>
</dbReference>
<organism evidence="7 8">
    <name type="scientific">Novosphingobium mangrovi</name>
    <name type="common">ex Hu et al. 2023</name>
    <dbReference type="NCBI Taxonomy" id="2930094"/>
    <lineage>
        <taxon>Bacteria</taxon>
        <taxon>Pseudomonadati</taxon>
        <taxon>Pseudomonadota</taxon>
        <taxon>Alphaproteobacteria</taxon>
        <taxon>Sphingomonadales</taxon>
        <taxon>Sphingomonadaceae</taxon>
        <taxon>Novosphingobium</taxon>
    </lineage>
</organism>
<dbReference type="GO" id="GO:0008233">
    <property type="term" value="F:peptidase activity"/>
    <property type="evidence" value="ECO:0007669"/>
    <property type="project" value="UniProtKB-KW"/>
</dbReference>